<sequence>MAVAATQLQPVPAMAGERLLPVLSTLEPLFPTRGLRRGSVVSVAGSTSLALSLLAATSAQGSWCAGVGLPSLGLAAAGELGVVLERFPLVASPGRSSGAGGWSWVVAALIDAFDVVLARPPAHVKAADARRLTARARERGAVLVLSGAAGAWPEAAEVQLTVASAVWEGVGRGHGRLRGRRVEVVTGGRGAAARERRVALWLPHPDGSIREVVDERRAHARRVVS</sequence>
<dbReference type="EMBL" id="CADCTB010000156">
    <property type="protein sequence ID" value="CAA9256946.1"/>
    <property type="molecule type" value="Genomic_DNA"/>
</dbReference>
<organism evidence="1">
    <name type="scientific">uncultured Acidimicrobiales bacterium</name>
    <dbReference type="NCBI Taxonomy" id="310071"/>
    <lineage>
        <taxon>Bacteria</taxon>
        <taxon>Bacillati</taxon>
        <taxon>Actinomycetota</taxon>
        <taxon>Acidimicrobiia</taxon>
        <taxon>Acidimicrobiales</taxon>
        <taxon>environmental samples</taxon>
    </lineage>
</organism>
<proteinExistence type="predicted"/>
<evidence type="ECO:0000313" key="1">
    <source>
        <dbReference type="EMBL" id="CAA9256946.1"/>
    </source>
</evidence>
<evidence type="ECO:0008006" key="2">
    <source>
        <dbReference type="Google" id="ProtNLM"/>
    </source>
</evidence>
<name>A0A6J4IR27_9ACTN</name>
<protein>
    <recommendedName>
        <fullName evidence="2">Recombinase A</fullName>
    </recommendedName>
</protein>
<accession>A0A6J4IR27</accession>
<gene>
    <name evidence="1" type="ORF">AVDCRST_MAG10-2534</name>
</gene>
<dbReference type="AlphaFoldDB" id="A0A6J4IR27"/>
<reference evidence="1" key="1">
    <citation type="submission" date="2020-02" db="EMBL/GenBank/DDBJ databases">
        <authorList>
            <person name="Meier V. D."/>
        </authorList>
    </citation>
    <scope>NUCLEOTIDE SEQUENCE</scope>
    <source>
        <strain evidence="1">AVDCRST_MAG10</strain>
    </source>
</reference>